<evidence type="ECO:0000256" key="1">
    <source>
        <dbReference type="SAM" id="SignalP"/>
    </source>
</evidence>
<evidence type="ECO:0000313" key="3">
    <source>
        <dbReference type="EMBL" id="MDC5698477.1"/>
    </source>
</evidence>
<evidence type="ECO:0000259" key="2">
    <source>
        <dbReference type="Pfam" id="PF21880"/>
    </source>
</evidence>
<dbReference type="Proteomes" id="UP001150259">
    <property type="component" value="Unassembled WGS sequence"/>
</dbReference>
<comment type="caution">
    <text evidence="3">The sequence shown here is derived from an EMBL/GenBank/DDBJ whole genome shotgun (WGS) entry which is preliminary data.</text>
</comment>
<dbReference type="PROSITE" id="PS51318">
    <property type="entry name" value="TAT"/>
    <property type="match status" value="1"/>
</dbReference>
<keyword evidence="1" id="KW-0732">Signal</keyword>
<feature type="signal peptide" evidence="1">
    <location>
        <begin position="1"/>
        <end position="33"/>
    </location>
</feature>
<reference evidence="3 4" key="1">
    <citation type="submission" date="2022-11" db="EMBL/GenBank/DDBJ databases">
        <title>Anaerobic phenanthrene biodegradation by a DNRA strain PheN6.</title>
        <authorList>
            <person name="Zhang Z."/>
        </authorList>
    </citation>
    <scope>NUCLEOTIDE SEQUENCE [LARGE SCALE GENOMIC DNA]</scope>
    <source>
        <strain evidence="3 4">PheN6</strain>
    </source>
</reference>
<dbReference type="RefSeq" id="WP_272463049.1">
    <property type="nucleotide sequence ID" value="NZ_JAPFQL010000068.1"/>
</dbReference>
<proteinExistence type="predicted"/>
<dbReference type="EMBL" id="JAPFQL010000068">
    <property type="protein sequence ID" value="MDC5698477.1"/>
    <property type="molecule type" value="Genomic_DNA"/>
</dbReference>
<feature type="chain" id="PRO_5045210126" description="DUF6916 domain-containing protein" evidence="1">
    <location>
        <begin position="34"/>
        <end position="136"/>
    </location>
</feature>
<name>A0ABT5GJZ2_9MICO</name>
<sequence>MFSSSRRQFLRTGALGAVSLAVLAETAPASALAQAPGAAKGAKSLLTRSRFTKELGATFTMKSPVATWRTRLEAVGDLVPVLGTAEESRFSLTFSSAEPGPPQGAFVFSRPGFEATSLFVIPDGDRQRYIAIVNRL</sequence>
<gene>
    <name evidence="3" type="ORF">OO014_14555</name>
</gene>
<protein>
    <recommendedName>
        <fullName evidence="2">DUF6916 domain-containing protein</fullName>
    </recommendedName>
</protein>
<evidence type="ECO:0000313" key="4">
    <source>
        <dbReference type="Proteomes" id="UP001150259"/>
    </source>
</evidence>
<dbReference type="Pfam" id="PF21880">
    <property type="entry name" value="DUF6916"/>
    <property type="match status" value="1"/>
</dbReference>
<feature type="domain" description="DUF6916" evidence="2">
    <location>
        <begin position="46"/>
        <end position="132"/>
    </location>
</feature>
<keyword evidence="4" id="KW-1185">Reference proteome</keyword>
<organism evidence="3 4">
    <name type="scientific">Intrasporangium calvum</name>
    <dbReference type="NCBI Taxonomy" id="53358"/>
    <lineage>
        <taxon>Bacteria</taxon>
        <taxon>Bacillati</taxon>
        <taxon>Actinomycetota</taxon>
        <taxon>Actinomycetes</taxon>
        <taxon>Micrococcales</taxon>
        <taxon>Intrasporangiaceae</taxon>
        <taxon>Intrasporangium</taxon>
    </lineage>
</organism>
<accession>A0ABT5GJZ2</accession>
<dbReference type="InterPro" id="IPR006311">
    <property type="entry name" value="TAT_signal"/>
</dbReference>
<dbReference type="InterPro" id="IPR054209">
    <property type="entry name" value="DUF6916"/>
</dbReference>